<comment type="caution">
    <text evidence="1">The sequence shown here is derived from an EMBL/GenBank/DDBJ whole genome shotgun (WGS) entry which is preliminary data.</text>
</comment>
<dbReference type="EMBL" id="JAYMYR010000008">
    <property type="protein sequence ID" value="KAK7347339.1"/>
    <property type="molecule type" value="Genomic_DNA"/>
</dbReference>
<name>A0AAN9M418_PHACN</name>
<evidence type="ECO:0000313" key="1">
    <source>
        <dbReference type="EMBL" id="KAK7347339.1"/>
    </source>
</evidence>
<proteinExistence type="predicted"/>
<reference evidence="1 2" key="1">
    <citation type="submission" date="2024-01" db="EMBL/GenBank/DDBJ databases">
        <title>The genomes of 5 underutilized Papilionoideae crops provide insights into root nodulation and disease resistanc.</title>
        <authorList>
            <person name="Jiang F."/>
        </authorList>
    </citation>
    <scope>NUCLEOTIDE SEQUENCE [LARGE SCALE GENOMIC DNA]</scope>
    <source>
        <strain evidence="1">JINMINGXINNONG_FW02</strain>
        <tissue evidence="1">Leaves</tissue>
    </source>
</reference>
<gene>
    <name evidence="1" type="ORF">VNO80_21869</name>
</gene>
<dbReference type="AlphaFoldDB" id="A0AAN9M418"/>
<accession>A0AAN9M418</accession>
<dbReference type="Proteomes" id="UP001374584">
    <property type="component" value="Unassembled WGS sequence"/>
</dbReference>
<evidence type="ECO:0000313" key="2">
    <source>
        <dbReference type="Proteomes" id="UP001374584"/>
    </source>
</evidence>
<organism evidence="1 2">
    <name type="scientific">Phaseolus coccineus</name>
    <name type="common">Scarlet runner bean</name>
    <name type="synonym">Phaseolus multiflorus</name>
    <dbReference type="NCBI Taxonomy" id="3886"/>
    <lineage>
        <taxon>Eukaryota</taxon>
        <taxon>Viridiplantae</taxon>
        <taxon>Streptophyta</taxon>
        <taxon>Embryophyta</taxon>
        <taxon>Tracheophyta</taxon>
        <taxon>Spermatophyta</taxon>
        <taxon>Magnoliopsida</taxon>
        <taxon>eudicotyledons</taxon>
        <taxon>Gunneridae</taxon>
        <taxon>Pentapetalae</taxon>
        <taxon>rosids</taxon>
        <taxon>fabids</taxon>
        <taxon>Fabales</taxon>
        <taxon>Fabaceae</taxon>
        <taxon>Papilionoideae</taxon>
        <taxon>50 kb inversion clade</taxon>
        <taxon>NPAAA clade</taxon>
        <taxon>indigoferoid/millettioid clade</taxon>
        <taxon>Phaseoleae</taxon>
        <taxon>Phaseolus</taxon>
    </lineage>
</organism>
<sequence length="111" mass="12311">MSLAPWRCPHASRPDDARMPLRLGDARMPLAPWRCPHASRALAIIHKPTQKEANHHPTVYTLHNFTISSLPVLYFVLIFSSHLTLCHAPTHHSPSSLSLSLSALPPILSIS</sequence>
<protein>
    <submittedName>
        <fullName evidence="1">Uncharacterized protein</fullName>
    </submittedName>
</protein>
<keyword evidence="2" id="KW-1185">Reference proteome</keyword>